<evidence type="ECO:0000313" key="3">
    <source>
        <dbReference type="Proteomes" id="UP000004169"/>
    </source>
</evidence>
<comment type="caution">
    <text evidence="2">The sequence shown here is derived from an EMBL/GenBank/DDBJ whole genome shotgun (WGS) entry which is preliminary data.</text>
</comment>
<dbReference type="AlphaFoldDB" id="H8FY23"/>
<dbReference type="STRING" id="1150626.PHAMO_80052"/>
<evidence type="ECO:0000256" key="1">
    <source>
        <dbReference type="SAM" id="MobiDB-lite"/>
    </source>
</evidence>
<dbReference type="Proteomes" id="UP000004169">
    <property type="component" value="Unassembled WGS sequence"/>
</dbReference>
<gene>
    <name evidence="2" type="ORF">PHAMO_80052</name>
</gene>
<keyword evidence="3" id="KW-1185">Reference proteome</keyword>
<dbReference type="EMBL" id="CAHP01000060">
    <property type="protein sequence ID" value="CCG43261.1"/>
    <property type="molecule type" value="Genomic_DNA"/>
</dbReference>
<dbReference type="RefSeq" id="WP_002731326.1">
    <property type="nucleotide sequence ID" value="NZ_CAHP01000060.1"/>
</dbReference>
<reference evidence="2 3" key="1">
    <citation type="journal article" date="2012" name="J. Bacteriol.">
        <title>Draft Genome Sequence of the Purple Photosynthetic Bacterium Phaeospirillum molischianum DSM120, a Particularly Versatile Bacterium.</title>
        <authorList>
            <person name="Duquesne K."/>
            <person name="Prima V."/>
            <person name="Ji B."/>
            <person name="Rouy Z."/>
            <person name="Medigue C."/>
            <person name="Talla E."/>
            <person name="Sturgis J.N."/>
        </authorList>
    </citation>
    <scope>NUCLEOTIDE SEQUENCE [LARGE SCALE GENOMIC DNA]</scope>
    <source>
        <strain evidence="3">DSM120</strain>
    </source>
</reference>
<accession>H8FY23</accession>
<name>H8FY23_MAGML</name>
<proteinExistence type="predicted"/>
<protein>
    <submittedName>
        <fullName evidence="2">Uncharacterized protein</fullName>
    </submittedName>
</protein>
<dbReference type="OrthoDB" id="7363380at2"/>
<organism evidence="2 3">
    <name type="scientific">Magnetospirillum molischianum DSM 120</name>
    <dbReference type="NCBI Taxonomy" id="1150626"/>
    <lineage>
        <taxon>Bacteria</taxon>
        <taxon>Pseudomonadati</taxon>
        <taxon>Pseudomonadota</taxon>
        <taxon>Alphaproteobacteria</taxon>
        <taxon>Rhodospirillales</taxon>
        <taxon>Rhodospirillaceae</taxon>
        <taxon>Magnetospirillum</taxon>
    </lineage>
</organism>
<feature type="region of interest" description="Disordered" evidence="1">
    <location>
        <begin position="1"/>
        <end position="25"/>
    </location>
</feature>
<evidence type="ECO:0000313" key="2">
    <source>
        <dbReference type="EMBL" id="CCG43261.1"/>
    </source>
</evidence>
<sequence length="77" mass="8695">MANFGRKKSLGEAPPAPTETLNNVEKPAGKWKDLNFKVDPDFQYEFTVLAAQHRISQVELLRRAYAAYVEKFGGPKL</sequence>